<dbReference type="Proteomes" id="UP000095282">
    <property type="component" value="Unplaced"/>
</dbReference>
<dbReference type="eggNOG" id="ENOG502TIM5">
    <property type="taxonomic scope" value="Eukaryota"/>
</dbReference>
<proteinExistence type="predicted"/>
<sequence length="133" mass="14342">MKTILLLLSLTSLSLAFGGLGIALPAGEKDFHLPIRTDKDVKAFTREFANGKKETWSLTGPNKGGWVDEKGKKVDSSNFVFKAPDSLTIKKLSKADSAYYDYVSIHEPVNPGTLPPGVHIDPGMPSGIDLTVN</sequence>
<evidence type="ECO:0000313" key="3">
    <source>
        <dbReference type="WBParaSite" id="Csp11.Scaffold629.g14558.t1"/>
    </source>
</evidence>
<dbReference type="AlphaFoldDB" id="A0A1I7U3S6"/>
<reference evidence="3" key="1">
    <citation type="submission" date="2016-11" db="UniProtKB">
        <authorList>
            <consortium name="WormBaseParasite"/>
        </authorList>
    </citation>
    <scope>IDENTIFICATION</scope>
</reference>
<dbReference type="WBParaSite" id="Csp11.Scaffold629.g14558.t1">
    <property type="protein sequence ID" value="Csp11.Scaffold629.g14558.t1"/>
    <property type="gene ID" value="Csp11.Scaffold629.g14558"/>
</dbReference>
<keyword evidence="1" id="KW-0732">Signal</keyword>
<feature type="signal peptide" evidence="1">
    <location>
        <begin position="1"/>
        <end position="16"/>
    </location>
</feature>
<name>A0A1I7U3S6_9PELO</name>
<organism evidence="2 3">
    <name type="scientific">Caenorhabditis tropicalis</name>
    <dbReference type="NCBI Taxonomy" id="1561998"/>
    <lineage>
        <taxon>Eukaryota</taxon>
        <taxon>Metazoa</taxon>
        <taxon>Ecdysozoa</taxon>
        <taxon>Nematoda</taxon>
        <taxon>Chromadorea</taxon>
        <taxon>Rhabditida</taxon>
        <taxon>Rhabditina</taxon>
        <taxon>Rhabditomorpha</taxon>
        <taxon>Rhabditoidea</taxon>
        <taxon>Rhabditidae</taxon>
        <taxon>Peloderinae</taxon>
        <taxon>Caenorhabditis</taxon>
    </lineage>
</organism>
<evidence type="ECO:0000313" key="2">
    <source>
        <dbReference type="Proteomes" id="UP000095282"/>
    </source>
</evidence>
<feature type="chain" id="PRO_5009308389" evidence="1">
    <location>
        <begin position="17"/>
        <end position="133"/>
    </location>
</feature>
<evidence type="ECO:0000256" key="1">
    <source>
        <dbReference type="SAM" id="SignalP"/>
    </source>
</evidence>
<keyword evidence="2" id="KW-1185">Reference proteome</keyword>
<accession>A0A1I7U3S6</accession>
<protein>
    <submittedName>
        <fullName evidence="3">DsbC domain-containing protein</fullName>
    </submittedName>
</protein>